<evidence type="ECO:0000259" key="2">
    <source>
        <dbReference type="Pfam" id="PF13828"/>
    </source>
</evidence>
<dbReference type="AlphaFoldDB" id="A0A6J7CGU3"/>
<gene>
    <name evidence="3" type="ORF">UFOPK2658_01302</name>
    <name evidence="4" type="ORF">UFOPK2880_00889</name>
    <name evidence="5" type="ORF">UFOPK3304_00147</name>
    <name evidence="6" type="ORF">UFOPK3494_00921</name>
</gene>
<evidence type="ECO:0000313" key="3">
    <source>
        <dbReference type="EMBL" id="CAB4724511.1"/>
    </source>
</evidence>
<dbReference type="Pfam" id="PF13828">
    <property type="entry name" value="DUF4190"/>
    <property type="match status" value="1"/>
</dbReference>
<feature type="domain" description="DUF4190" evidence="2">
    <location>
        <begin position="6"/>
        <end position="67"/>
    </location>
</feature>
<feature type="transmembrane region" description="Helical" evidence="1">
    <location>
        <begin position="6"/>
        <end position="31"/>
    </location>
</feature>
<sequence length="74" mass="7433">MKDRKAVAALVFGILGLLVPILGVVALGFGYTSRKSIKASQGLLVGAGMAKAGMILGAIEIALMILFVSLGGSS</sequence>
<keyword evidence="1" id="KW-0472">Membrane</keyword>
<evidence type="ECO:0000313" key="4">
    <source>
        <dbReference type="EMBL" id="CAB4772278.1"/>
    </source>
</evidence>
<reference evidence="5" key="1">
    <citation type="submission" date="2020-05" db="EMBL/GenBank/DDBJ databases">
        <authorList>
            <person name="Chiriac C."/>
            <person name="Salcher M."/>
            <person name="Ghai R."/>
            <person name="Kavagutti S V."/>
        </authorList>
    </citation>
    <scope>NUCLEOTIDE SEQUENCE</scope>
</reference>
<keyword evidence="1" id="KW-0812">Transmembrane</keyword>
<dbReference type="EMBL" id="CAFBMF010000050">
    <property type="protein sequence ID" value="CAB4900738.1"/>
    <property type="molecule type" value="Genomic_DNA"/>
</dbReference>
<feature type="transmembrane region" description="Helical" evidence="1">
    <location>
        <begin position="43"/>
        <end position="68"/>
    </location>
</feature>
<organism evidence="5">
    <name type="scientific">freshwater metagenome</name>
    <dbReference type="NCBI Taxonomy" id="449393"/>
    <lineage>
        <taxon>unclassified sequences</taxon>
        <taxon>metagenomes</taxon>
        <taxon>ecological metagenomes</taxon>
    </lineage>
</organism>
<dbReference type="EMBL" id="CAFBLJ010000004">
    <property type="protein sequence ID" value="CAB4856144.1"/>
    <property type="molecule type" value="Genomic_DNA"/>
</dbReference>
<protein>
    <submittedName>
        <fullName evidence="5">Unannotated protein</fullName>
    </submittedName>
</protein>
<evidence type="ECO:0000313" key="6">
    <source>
        <dbReference type="EMBL" id="CAB4900738.1"/>
    </source>
</evidence>
<name>A0A6J7CGU3_9ZZZZ</name>
<accession>A0A6J7CGU3</accession>
<dbReference type="InterPro" id="IPR025241">
    <property type="entry name" value="DUF4190"/>
</dbReference>
<dbReference type="EMBL" id="CAEZYH010000061">
    <property type="protein sequence ID" value="CAB4724511.1"/>
    <property type="molecule type" value="Genomic_DNA"/>
</dbReference>
<dbReference type="EMBL" id="CAEZZP010000047">
    <property type="protein sequence ID" value="CAB4772278.1"/>
    <property type="molecule type" value="Genomic_DNA"/>
</dbReference>
<proteinExistence type="predicted"/>
<evidence type="ECO:0000313" key="5">
    <source>
        <dbReference type="EMBL" id="CAB4856144.1"/>
    </source>
</evidence>
<keyword evidence="1" id="KW-1133">Transmembrane helix</keyword>
<evidence type="ECO:0000256" key="1">
    <source>
        <dbReference type="SAM" id="Phobius"/>
    </source>
</evidence>